<dbReference type="InterPro" id="IPR024194">
    <property type="entry name" value="Ac/AlaTfrase_AlgI/DltB"/>
</dbReference>
<evidence type="ECO:0000256" key="4">
    <source>
        <dbReference type="ARBA" id="ARBA00022692"/>
    </source>
</evidence>
<feature type="transmembrane region" description="Helical" evidence="8">
    <location>
        <begin position="286"/>
        <end position="303"/>
    </location>
</feature>
<evidence type="ECO:0000256" key="8">
    <source>
        <dbReference type="SAM" id="Phobius"/>
    </source>
</evidence>
<keyword evidence="3 7" id="KW-1003">Cell membrane</keyword>
<reference evidence="9 10" key="1">
    <citation type="journal article" date="2014" name="Genome Announc.">
        <title>Draft Genome Sequences of Marine Flavobacterium Nonlabens Strains NR17, NR24, NR27, NR32, NR33, and Ara13.</title>
        <authorList>
            <person name="Nakanishi M."/>
            <person name="Meirelles P."/>
            <person name="Suzuki R."/>
            <person name="Takatani N."/>
            <person name="Mino S."/>
            <person name="Suda W."/>
            <person name="Oshima K."/>
            <person name="Hattori M."/>
            <person name="Ohkuma M."/>
            <person name="Hosokawa M."/>
            <person name="Miyashita K."/>
            <person name="Thompson F.L."/>
            <person name="Niwa A."/>
            <person name="Sawabe T."/>
            <person name="Sawabe T."/>
        </authorList>
    </citation>
    <scope>NUCLEOTIDE SEQUENCE [LARGE SCALE GENOMIC DNA]</scope>
    <source>
        <strain evidence="10">JCM19314</strain>
    </source>
</reference>
<dbReference type="AlphaFoldDB" id="A0A090Q6N5"/>
<dbReference type="GO" id="GO:0016746">
    <property type="term" value="F:acyltransferase activity"/>
    <property type="evidence" value="ECO:0007669"/>
    <property type="project" value="UniProtKB-KW"/>
</dbReference>
<dbReference type="InterPro" id="IPR028362">
    <property type="entry name" value="AlgI"/>
</dbReference>
<feature type="transmembrane region" description="Helical" evidence="8">
    <location>
        <begin position="156"/>
        <end position="173"/>
    </location>
</feature>
<accession>A0A090Q6N5</accession>
<organism evidence="9 10">
    <name type="scientific">Nonlabens ulvanivorans</name>
    <name type="common">Persicivirga ulvanivorans</name>
    <dbReference type="NCBI Taxonomy" id="906888"/>
    <lineage>
        <taxon>Bacteria</taxon>
        <taxon>Pseudomonadati</taxon>
        <taxon>Bacteroidota</taxon>
        <taxon>Flavobacteriia</taxon>
        <taxon>Flavobacteriales</taxon>
        <taxon>Flavobacteriaceae</taxon>
        <taxon>Nonlabens</taxon>
    </lineage>
</organism>
<evidence type="ECO:0000256" key="7">
    <source>
        <dbReference type="PIRNR" id="PIRNR016636"/>
    </source>
</evidence>
<dbReference type="Pfam" id="PF03062">
    <property type="entry name" value="MBOAT"/>
    <property type="match status" value="1"/>
</dbReference>
<proteinExistence type="inferred from homology"/>
<comment type="subcellular location">
    <subcellularLocation>
        <location evidence="1">Cell membrane</location>
        <topology evidence="1">Multi-pass membrane protein</topology>
    </subcellularLocation>
</comment>
<evidence type="ECO:0000313" key="10">
    <source>
        <dbReference type="Proteomes" id="UP000029226"/>
    </source>
</evidence>
<keyword evidence="4 8" id="KW-0812">Transmembrane</keyword>
<dbReference type="InterPro" id="IPR051085">
    <property type="entry name" value="MB_O-acyltransferase"/>
</dbReference>
<dbReference type="EMBL" id="BBMM01000001">
    <property type="protein sequence ID" value="GAK98665.1"/>
    <property type="molecule type" value="Genomic_DNA"/>
</dbReference>
<dbReference type="PIRSF" id="PIRSF500217">
    <property type="entry name" value="AlgI"/>
    <property type="match status" value="1"/>
</dbReference>
<evidence type="ECO:0000256" key="5">
    <source>
        <dbReference type="ARBA" id="ARBA00022989"/>
    </source>
</evidence>
<name>A0A090Q6N5_NONUL</name>
<keyword evidence="7" id="KW-0012">Acyltransferase</keyword>
<evidence type="ECO:0000256" key="6">
    <source>
        <dbReference type="ARBA" id="ARBA00023136"/>
    </source>
</evidence>
<gene>
    <name evidence="9" type="ORF">JCM19314_2696</name>
</gene>
<comment type="caution">
    <text evidence="9">The sequence shown here is derived from an EMBL/GenBank/DDBJ whole genome shotgun (WGS) entry which is preliminary data.</text>
</comment>
<sequence>MLPQLDKVISFDYSRIRSGLGLVVWGIFKKVVIANRLAVVVNQVYSDPGSYSGFETIIATIFFSFQIYTDFSAYTDIARGSARMLGYDLMKNFNQPYFATSIPDFWRRWHISLTTWFRDYLYIPLGGNRVSKWRWYVNIMIVFLVSGFWHGAAWSFIIWGFLHGIFQMIDLWTQKSRSKMNSFMKIKENSFDVLFFKRVWTFVLVSFAWIFFRAETFEKAMLVISNSMNLSFYQLLDGSMYELGLDSKDFTLAILLIIGLLAFWSIDKRYPIRTWLYRKHIATRYIVYLSTIFFILIFGYYGSEYNVDEFIYFQF</sequence>
<dbReference type="PANTHER" id="PTHR13285:SF18">
    <property type="entry name" value="PROTEIN-CYSTEINE N-PALMITOYLTRANSFERASE RASP"/>
    <property type="match status" value="1"/>
</dbReference>
<keyword evidence="6 7" id="KW-0472">Membrane</keyword>
<evidence type="ECO:0000256" key="2">
    <source>
        <dbReference type="ARBA" id="ARBA00010323"/>
    </source>
</evidence>
<evidence type="ECO:0000256" key="1">
    <source>
        <dbReference type="ARBA" id="ARBA00004651"/>
    </source>
</evidence>
<keyword evidence="5 8" id="KW-1133">Transmembrane helix</keyword>
<dbReference type="PIRSF" id="PIRSF016636">
    <property type="entry name" value="AlgI_DltB"/>
    <property type="match status" value="1"/>
</dbReference>
<feature type="transmembrane region" description="Helical" evidence="8">
    <location>
        <begin position="133"/>
        <end position="150"/>
    </location>
</feature>
<dbReference type="Proteomes" id="UP000029226">
    <property type="component" value="Unassembled WGS sequence"/>
</dbReference>
<comment type="similarity">
    <text evidence="2 7">Belongs to the membrane-bound acyltransferase family.</text>
</comment>
<protein>
    <submittedName>
        <fullName evidence="9">Probable poly(Beta-D-mannuronate) O-acetylase</fullName>
    </submittedName>
</protein>
<dbReference type="PANTHER" id="PTHR13285">
    <property type="entry name" value="ACYLTRANSFERASE"/>
    <property type="match status" value="1"/>
</dbReference>
<evidence type="ECO:0000313" key="9">
    <source>
        <dbReference type="EMBL" id="GAK98665.1"/>
    </source>
</evidence>
<dbReference type="InterPro" id="IPR004299">
    <property type="entry name" value="MBOAT_fam"/>
</dbReference>
<feature type="transmembrane region" description="Helical" evidence="8">
    <location>
        <begin position="194"/>
        <end position="212"/>
    </location>
</feature>
<dbReference type="GO" id="GO:0005886">
    <property type="term" value="C:plasma membrane"/>
    <property type="evidence" value="ECO:0007669"/>
    <property type="project" value="UniProtKB-SubCell"/>
</dbReference>
<evidence type="ECO:0000256" key="3">
    <source>
        <dbReference type="ARBA" id="ARBA00022475"/>
    </source>
</evidence>
<feature type="transmembrane region" description="Helical" evidence="8">
    <location>
        <begin position="250"/>
        <end position="266"/>
    </location>
</feature>
<keyword evidence="7" id="KW-0808">Transferase</keyword>
<dbReference type="GO" id="GO:0042121">
    <property type="term" value="P:alginic acid biosynthetic process"/>
    <property type="evidence" value="ECO:0007669"/>
    <property type="project" value="InterPro"/>
</dbReference>